<keyword evidence="2" id="KW-1185">Reference proteome</keyword>
<evidence type="ECO:0000313" key="2">
    <source>
        <dbReference type="Proteomes" id="UP000709295"/>
    </source>
</evidence>
<evidence type="ECO:0000313" key="1">
    <source>
        <dbReference type="EMBL" id="KAG6948819.1"/>
    </source>
</evidence>
<name>A0A8J5LZZ6_9STRA</name>
<reference evidence="1" key="1">
    <citation type="submission" date="2021-01" db="EMBL/GenBank/DDBJ databases">
        <title>Phytophthora aleatoria, a newly-described species from Pinus radiata is distinct from Phytophthora cactorum isolates based on comparative genomics.</title>
        <authorList>
            <person name="Mcdougal R."/>
            <person name="Panda P."/>
            <person name="Williams N."/>
            <person name="Studholme D.J."/>
        </authorList>
    </citation>
    <scope>NUCLEOTIDE SEQUENCE</scope>
    <source>
        <strain evidence="1">NZFS 4037</strain>
    </source>
</reference>
<comment type="caution">
    <text evidence="1">The sequence shown here is derived from an EMBL/GenBank/DDBJ whole genome shotgun (WGS) entry which is preliminary data.</text>
</comment>
<dbReference type="Proteomes" id="UP000709295">
    <property type="component" value="Unassembled WGS sequence"/>
</dbReference>
<proteinExistence type="predicted"/>
<protein>
    <submittedName>
        <fullName evidence="1">Uncharacterized protein</fullName>
    </submittedName>
</protein>
<feature type="non-terminal residue" evidence="1">
    <location>
        <position position="93"/>
    </location>
</feature>
<organism evidence="1 2">
    <name type="scientific">Phytophthora aleatoria</name>
    <dbReference type="NCBI Taxonomy" id="2496075"/>
    <lineage>
        <taxon>Eukaryota</taxon>
        <taxon>Sar</taxon>
        <taxon>Stramenopiles</taxon>
        <taxon>Oomycota</taxon>
        <taxon>Peronosporomycetes</taxon>
        <taxon>Peronosporales</taxon>
        <taxon>Peronosporaceae</taxon>
        <taxon>Phytophthora</taxon>
    </lineage>
</organism>
<dbReference type="AlphaFoldDB" id="A0A8J5LZZ6"/>
<accession>A0A8J5LZZ6</accession>
<sequence>MMARETTSQTLVQHGGKQVAKKCETFKTAVAANTEQTRQLLAILIKAHKGKFVDADAALLLEDLQKQNTHLLRINRVVRSHASLAADILVLVV</sequence>
<gene>
    <name evidence="1" type="ORF">JG688_00014923</name>
</gene>
<dbReference type="EMBL" id="JAENGY010001503">
    <property type="protein sequence ID" value="KAG6948819.1"/>
    <property type="molecule type" value="Genomic_DNA"/>
</dbReference>